<dbReference type="Proteomes" id="UP001176521">
    <property type="component" value="Unassembled WGS sequence"/>
</dbReference>
<dbReference type="EMBL" id="JAPDMQ010000593">
    <property type="protein sequence ID" value="KAK0522359.1"/>
    <property type="molecule type" value="Genomic_DNA"/>
</dbReference>
<reference evidence="2" key="1">
    <citation type="journal article" date="2023" name="PhytoFront">
        <title>Draft Genome Resources of Seven Strains of Tilletia horrida, Causal Agent of Kernel Smut of Rice.</title>
        <authorList>
            <person name="Khanal S."/>
            <person name="Antony Babu S."/>
            <person name="Zhou X.G."/>
        </authorList>
    </citation>
    <scope>NUCLEOTIDE SEQUENCE</scope>
    <source>
        <strain evidence="2">TX3</strain>
    </source>
</reference>
<feature type="region of interest" description="Disordered" evidence="1">
    <location>
        <begin position="62"/>
        <end position="127"/>
    </location>
</feature>
<proteinExistence type="predicted"/>
<evidence type="ECO:0000256" key="1">
    <source>
        <dbReference type="SAM" id="MobiDB-lite"/>
    </source>
</evidence>
<dbReference type="AlphaFoldDB" id="A0AAN6G5S6"/>
<name>A0AAN6G5S6_9BASI</name>
<evidence type="ECO:0000313" key="2">
    <source>
        <dbReference type="EMBL" id="KAK0522359.1"/>
    </source>
</evidence>
<feature type="compositionally biased region" description="Acidic residues" evidence="1">
    <location>
        <begin position="108"/>
        <end position="120"/>
    </location>
</feature>
<keyword evidence="3" id="KW-1185">Reference proteome</keyword>
<accession>A0AAN6G5S6</accession>
<evidence type="ECO:0000313" key="3">
    <source>
        <dbReference type="Proteomes" id="UP001176521"/>
    </source>
</evidence>
<comment type="caution">
    <text evidence="2">The sequence shown here is derived from an EMBL/GenBank/DDBJ whole genome shotgun (WGS) entry which is preliminary data.</text>
</comment>
<feature type="region of interest" description="Disordered" evidence="1">
    <location>
        <begin position="1"/>
        <end position="26"/>
    </location>
</feature>
<feature type="non-terminal residue" evidence="2">
    <location>
        <position position="139"/>
    </location>
</feature>
<sequence>MTATSFNIGNDNDMPSPSISKITESTRTVEWSLSAKVKDRGQIEPPAKRAHLHGDDLVSYSAARSKDAHMSGDNEDDDGTSMTLPQKDKGKAKATDAGDCIGAAGFSEEPELGFQDEDDQPVQLSSVNQVIKLSDGKSI</sequence>
<gene>
    <name evidence="2" type="ORF">OC842_006485</name>
</gene>
<organism evidence="2 3">
    <name type="scientific">Tilletia horrida</name>
    <dbReference type="NCBI Taxonomy" id="155126"/>
    <lineage>
        <taxon>Eukaryota</taxon>
        <taxon>Fungi</taxon>
        <taxon>Dikarya</taxon>
        <taxon>Basidiomycota</taxon>
        <taxon>Ustilaginomycotina</taxon>
        <taxon>Exobasidiomycetes</taxon>
        <taxon>Tilletiales</taxon>
        <taxon>Tilletiaceae</taxon>
        <taxon>Tilletia</taxon>
    </lineage>
</organism>
<protein>
    <submittedName>
        <fullName evidence="2">Uncharacterized protein</fullName>
    </submittedName>
</protein>
<feature type="compositionally biased region" description="Basic and acidic residues" evidence="1">
    <location>
        <begin position="86"/>
        <end position="96"/>
    </location>
</feature>
<feature type="region of interest" description="Disordered" evidence="1">
    <location>
        <begin position="37"/>
        <end position="56"/>
    </location>
</feature>